<gene>
    <name evidence="9" type="ORF">HF999_07040</name>
</gene>
<evidence type="ECO:0000256" key="3">
    <source>
        <dbReference type="ARBA" id="ARBA00022475"/>
    </source>
</evidence>
<dbReference type="Pfam" id="PF13304">
    <property type="entry name" value="AAA_21"/>
    <property type="match status" value="1"/>
</dbReference>
<dbReference type="GO" id="GO:0005524">
    <property type="term" value="F:ATP binding"/>
    <property type="evidence" value="ECO:0007669"/>
    <property type="project" value="InterPro"/>
</dbReference>
<organism evidence="9 10">
    <name type="scientific">Tsukamurella spumae</name>
    <dbReference type="NCBI Taxonomy" id="44753"/>
    <lineage>
        <taxon>Bacteria</taxon>
        <taxon>Bacillati</taxon>
        <taxon>Actinomycetota</taxon>
        <taxon>Actinomycetes</taxon>
        <taxon>Mycobacteriales</taxon>
        <taxon>Tsukamurellaceae</taxon>
        <taxon>Tsukamurella</taxon>
    </lineage>
</organism>
<keyword evidence="6" id="KW-0406">Ion transport</keyword>
<evidence type="ECO:0000256" key="1">
    <source>
        <dbReference type="ARBA" id="ARBA00004202"/>
    </source>
</evidence>
<keyword evidence="2" id="KW-0813">Transport</keyword>
<feature type="domain" description="AAA+ ATPase" evidence="8">
    <location>
        <begin position="37"/>
        <end position="213"/>
    </location>
</feature>
<evidence type="ECO:0000256" key="6">
    <source>
        <dbReference type="ARBA" id="ARBA00023065"/>
    </source>
</evidence>
<evidence type="ECO:0000313" key="10">
    <source>
        <dbReference type="Proteomes" id="UP000582646"/>
    </source>
</evidence>
<dbReference type="PANTHER" id="PTHR42771:SF2">
    <property type="entry name" value="IRON(3+)-HYDROXAMATE IMPORT ATP-BINDING PROTEIN FHUC"/>
    <property type="match status" value="1"/>
</dbReference>
<proteinExistence type="predicted"/>
<dbReference type="InterPro" id="IPR003593">
    <property type="entry name" value="AAA+_ATPase"/>
</dbReference>
<dbReference type="InterPro" id="IPR027417">
    <property type="entry name" value="P-loop_NTPase"/>
</dbReference>
<dbReference type="InterPro" id="IPR003959">
    <property type="entry name" value="ATPase_AAA_core"/>
</dbReference>
<keyword evidence="4" id="KW-0410">Iron transport</keyword>
<dbReference type="EMBL" id="JAAXOQ010000007">
    <property type="protein sequence ID" value="NKY18120.1"/>
    <property type="molecule type" value="Genomic_DNA"/>
</dbReference>
<comment type="subcellular location">
    <subcellularLocation>
        <location evidence="1">Cell membrane</location>
        <topology evidence="1">Peripheral membrane protein</topology>
    </subcellularLocation>
</comment>
<sequence>MFVDGISVGSSGAGLPRWVRGVPALKPLIDGARLALTAPVTFLVGENGSGKSTLVEAVAEQFGLDARGGRAAVLGGNLDTEKTPLGESLRLDLTHRGLAMRRGPRTGRHGFFLRAETVLEMNERFGGRYGYWSDVDVQSHGEGFFTIFDTMLTEPGFYVFDEPESALSFHSCLRLVALFEQLRDSGSQILCATHSPILTALPGAQIVEMTPTGPIPTSWRDLELVRHWQRFLDHPETYLDELVTRTVEPDTEPERAASAEDELELIRRVRARIYGDD</sequence>
<dbReference type="Proteomes" id="UP000582646">
    <property type="component" value="Unassembled WGS sequence"/>
</dbReference>
<comment type="caution">
    <text evidence="9">The sequence shown here is derived from an EMBL/GenBank/DDBJ whole genome shotgun (WGS) entry which is preliminary data.</text>
</comment>
<dbReference type="Gene3D" id="3.40.50.300">
    <property type="entry name" value="P-loop containing nucleotide triphosphate hydrolases"/>
    <property type="match status" value="2"/>
</dbReference>
<protein>
    <submittedName>
        <fullName evidence="9">AAA family ATPase</fullName>
    </submittedName>
</protein>
<dbReference type="RefSeq" id="WP_168545189.1">
    <property type="nucleotide sequence ID" value="NZ_BAAAKS010000004.1"/>
</dbReference>
<keyword evidence="5" id="KW-0408">Iron</keyword>
<evidence type="ECO:0000256" key="2">
    <source>
        <dbReference type="ARBA" id="ARBA00022448"/>
    </source>
</evidence>
<dbReference type="AlphaFoldDB" id="A0A846X2J3"/>
<dbReference type="GO" id="GO:0006826">
    <property type="term" value="P:iron ion transport"/>
    <property type="evidence" value="ECO:0007669"/>
    <property type="project" value="UniProtKB-KW"/>
</dbReference>
<dbReference type="SUPFAM" id="SSF52540">
    <property type="entry name" value="P-loop containing nucleoside triphosphate hydrolases"/>
    <property type="match status" value="1"/>
</dbReference>
<dbReference type="SMART" id="SM00382">
    <property type="entry name" value="AAA"/>
    <property type="match status" value="1"/>
</dbReference>
<evidence type="ECO:0000259" key="8">
    <source>
        <dbReference type="SMART" id="SM00382"/>
    </source>
</evidence>
<dbReference type="GO" id="GO:0005886">
    <property type="term" value="C:plasma membrane"/>
    <property type="evidence" value="ECO:0007669"/>
    <property type="project" value="UniProtKB-SubCell"/>
</dbReference>
<reference evidence="9 10" key="1">
    <citation type="submission" date="2020-04" db="EMBL/GenBank/DDBJ databases">
        <title>MicrobeNet Type strains.</title>
        <authorList>
            <person name="Nicholson A.C."/>
        </authorList>
    </citation>
    <scope>NUCLEOTIDE SEQUENCE [LARGE SCALE GENOMIC DNA]</scope>
    <source>
        <strain evidence="9 10">DSM 44113</strain>
    </source>
</reference>
<dbReference type="GO" id="GO:0016887">
    <property type="term" value="F:ATP hydrolysis activity"/>
    <property type="evidence" value="ECO:0007669"/>
    <property type="project" value="InterPro"/>
</dbReference>
<keyword evidence="10" id="KW-1185">Reference proteome</keyword>
<evidence type="ECO:0000256" key="4">
    <source>
        <dbReference type="ARBA" id="ARBA00022496"/>
    </source>
</evidence>
<evidence type="ECO:0000313" key="9">
    <source>
        <dbReference type="EMBL" id="NKY18120.1"/>
    </source>
</evidence>
<dbReference type="InterPro" id="IPR051535">
    <property type="entry name" value="Siderophore_ABC-ATPase"/>
</dbReference>
<keyword evidence="7" id="KW-0472">Membrane</keyword>
<dbReference type="PANTHER" id="PTHR42771">
    <property type="entry name" value="IRON(3+)-HYDROXAMATE IMPORT ATP-BINDING PROTEIN FHUC"/>
    <property type="match status" value="1"/>
</dbReference>
<keyword evidence="3" id="KW-1003">Cell membrane</keyword>
<evidence type="ECO:0000256" key="5">
    <source>
        <dbReference type="ARBA" id="ARBA00023004"/>
    </source>
</evidence>
<accession>A0A846X2J3</accession>
<name>A0A846X2J3_9ACTN</name>
<evidence type="ECO:0000256" key="7">
    <source>
        <dbReference type="ARBA" id="ARBA00023136"/>
    </source>
</evidence>